<organism evidence="3 4">
    <name type="scientific">Ancylostoma ceylanicum</name>
    <dbReference type="NCBI Taxonomy" id="53326"/>
    <lineage>
        <taxon>Eukaryota</taxon>
        <taxon>Metazoa</taxon>
        <taxon>Ecdysozoa</taxon>
        <taxon>Nematoda</taxon>
        <taxon>Chromadorea</taxon>
        <taxon>Rhabditida</taxon>
        <taxon>Rhabditina</taxon>
        <taxon>Rhabditomorpha</taxon>
        <taxon>Strongyloidea</taxon>
        <taxon>Ancylostomatidae</taxon>
        <taxon>Ancylostomatinae</taxon>
        <taxon>Ancylostoma</taxon>
    </lineage>
</organism>
<dbReference type="Pfam" id="PF00188">
    <property type="entry name" value="CAP"/>
    <property type="match status" value="1"/>
</dbReference>
<dbReference type="InterPro" id="IPR014044">
    <property type="entry name" value="CAP_dom"/>
</dbReference>
<dbReference type="InterPro" id="IPR035940">
    <property type="entry name" value="CAP_sf"/>
</dbReference>
<name>A0A016TZG9_9BILA</name>
<dbReference type="SMART" id="SM00198">
    <property type="entry name" value="SCP"/>
    <property type="match status" value="1"/>
</dbReference>
<evidence type="ECO:0000313" key="3">
    <source>
        <dbReference type="EMBL" id="EYC08176.1"/>
    </source>
</evidence>
<dbReference type="Gene3D" id="3.40.33.10">
    <property type="entry name" value="CAP"/>
    <property type="match status" value="1"/>
</dbReference>
<dbReference type="InterPro" id="IPR001283">
    <property type="entry name" value="CRISP-related"/>
</dbReference>
<dbReference type="PANTHER" id="PTHR10334">
    <property type="entry name" value="CYSTEINE-RICH SECRETORY PROTEIN-RELATED"/>
    <property type="match status" value="1"/>
</dbReference>
<evidence type="ECO:0000313" key="4">
    <source>
        <dbReference type="Proteomes" id="UP000024635"/>
    </source>
</evidence>
<protein>
    <recommendedName>
        <fullName evidence="2">SCP domain-containing protein</fullName>
    </recommendedName>
</protein>
<dbReference type="EMBL" id="JARK01001403">
    <property type="protein sequence ID" value="EYC08176.1"/>
    <property type="molecule type" value="Genomic_DNA"/>
</dbReference>
<sequence length="238" mass="26107">MRLEPSHCATVLLTISSHSCIIMMKGTNGIYIAAVNISCTSYDNTICPENQIITDTVRRAFLDGHNQRRSQLMNGQVRMVNNVAARPGSKMRRLTYGCAEERSAHSSAQARCNGGSSPGNNDENSHVISGNNVGQENAARTASSTWWSEISRGRMLQKDEERNKYSSSLGIPNFANMAWDTHEKLGCAIVTCNSNTNVVCHYSPKSSGEGLQIYKMGPICKRCHDYPGTYCSEGLCTL</sequence>
<gene>
    <name evidence="3" type="primary">Acey_s0067.g31</name>
    <name evidence="3" type="synonym">ASP-s0067.g31</name>
    <name evidence="3" type="ORF">Y032_0067g31</name>
</gene>
<accession>A0A016TZG9</accession>
<dbReference type="OrthoDB" id="5847754at2759"/>
<proteinExistence type="predicted"/>
<reference evidence="4" key="1">
    <citation type="journal article" date="2015" name="Nat. Genet.">
        <title>The genome and transcriptome of the zoonotic hookworm Ancylostoma ceylanicum identify infection-specific gene families.</title>
        <authorList>
            <person name="Schwarz E.M."/>
            <person name="Hu Y."/>
            <person name="Antoshechkin I."/>
            <person name="Miller M.M."/>
            <person name="Sternberg P.W."/>
            <person name="Aroian R.V."/>
        </authorList>
    </citation>
    <scope>NUCLEOTIDE SEQUENCE</scope>
    <source>
        <strain evidence="4">HY135</strain>
    </source>
</reference>
<keyword evidence="4" id="KW-1185">Reference proteome</keyword>
<dbReference type="SUPFAM" id="SSF55797">
    <property type="entry name" value="PR-1-like"/>
    <property type="match status" value="1"/>
</dbReference>
<feature type="region of interest" description="Disordered" evidence="1">
    <location>
        <begin position="107"/>
        <end position="126"/>
    </location>
</feature>
<evidence type="ECO:0000256" key="1">
    <source>
        <dbReference type="SAM" id="MobiDB-lite"/>
    </source>
</evidence>
<dbReference type="CDD" id="cd05380">
    <property type="entry name" value="CAP_euk"/>
    <property type="match status" value="1"/>
</dbReference>
<dbReference type="Proteomes" id="UP000024635">
    <property type="component" value="Unassembled WGS sequence"/>
</dbReference>
<comment type="caution">
    <text evidence="3">The sequence shown here is derived from an EMBL/GenBank/DDBJ whole genome shotgun (WGS) entry which is preliminary data.</text>
</comment>
<evidence type="ECO:0000259" key="2">
    <source>
        <dbReference type="SMART" id="SM00198"/>
    </source>
</evidence>
<dbReference type="STRING" id="53326.A0A016TZG9"/>
<dbReference type="AlphaFoldDB" id="A0A016TZG9"/>
<feature type="domain" description="SCP" evidence="2">
    <location>
        <begin position="56"/>
        <end position="210"/>
    </location>
</feature>